<dbReference type="Pfam" id="PF14651">
    <property type="entry name" value="Lipocalin_7"/>
    <property type="match status" value="1"/>
</dbReference>
<dbReference type="EMBL" id="OZ035831">
    <property type="protein sequence ID" value="CAL1615608.1"/>
    <property type="molecule type" value="Genomic_DNA"/>
</dbReference>
<sequence>MPYSGKYRQESQGNFEPFMRALGVPEDHIKLGRDLKTLTEIEENGDHFKMTMTTGSEVKAFSFTVGQECEMESFTGEKFMGVVKRDGNKLTCNMNGIESVTELVDANTLVNTMTFNGITFKTTSKRV</sequence>
<name>A0AAV2MQD0_KNICA</name>
<dbReference type="InterPro" id="IPR012674">
    <property type="entry name" value="Calycin"/>
</dbReference>
<dbReference type="PRINTS" id="PR00178">
    <property type="entry name" value="FATTYACIDBP"/>
</dbReference>
<dbReference type="PANTHER" id="PTHR11955">
    <property type="entry name" value="FATTY ACID BINDING PROTEIN"/>
    <property type="match status" value="1"/>
</dbReference>
<dbReference type="InterPro" id="IPR031259">
    <property type="entry name" value="ILBP"/>
</dbReference>
<dbReference type="InterPro" id="IPR000463">
    <property type="entry name" value="Fatty_acid-bd"/>
</dbReference>
<organism evidence="2 3">
    <name type="scientific">Knipowitschia caucasica</name>
    <name type="common">Caucasian dwarf goby</name>
    <name type="synonym">Pomatoschistus caucasicus</name>
    <dbReference type="NCBI Taxonomy" id="637954"/>
    <lineage>
        <taxon>Eukaryota</taxon>
        <taxon>Metazoa</taxon>
        <taxon>Chordata</taxon>
        <taxon>Craniata</taxon>
        <taxon>Vertebrata</taxon>
        <taxon>Euteleostomi</taxon>
        <taxon>Actinopterygii</taxon>
        <taxon>Neopterygii</taxon>
        <taxon>Teleostei</taxon>
        <taxon>Neoteleostei</taxon>
        <taxon>Acanthomorphata</taxon>
        <taxon>Gobiaria</taxon>
        <taxon>Gobiiformes</taxon>
        <taxon>Gobioidei</taxon>
        <taxon>Gobiidae</taxon>
        <taxon>Gobiinae</taxon>
        <taxon>Knipowitschia</taxon>
    </lineage>
</organism>
<gene>
    <name evidence="2" type="ORF">KC01_LOCUS41528</name>
</gene>
<dbReference type="SUPFAM" id="SSF50814">
    <property type="entry name" value="Lipocalins"/>
    <property type="match status" value="1"/>
</dbReference>
<dbReference type="Gene3D" id="2.40.128.20">
    <property type="match status" value="1"/>
</dbReference>
<accession>A0AAV2MQD0</accession>
<dbReference type="GO" id="GO:0008289">
    <property type="term" value="F:lipid binding"/>
    <property type="evidence" value="ECO:0007669"/>
    <property type="project" value="InterPro"/>
</dbReference>
<evidence type="ECO:0000256" key="1">
    <source>
        <dbReference type="ARBA" id="ARBA00008390"/>
    </source>
</evidence>
<evidence type="ECO:0000313" key="2">
    <source>
        <dbReference type="EMBL" id="CAL1615608.1"/>
    </source>
</evidence>
<protein>
    <submittedName>
        <fullName evidence="2">Uncharacterized protein</fullName>
    </submittedName>
</protein>
<reference evidence="2 3" key="1">
    <citation type="submission" date="2024-04" db="EMBL/GenBank/DDBJ databases">
        <authorList>
            <person name="Waldvogel A.-M."/>
            <person name="Schoenle A."/>
        </authorList>
    </citation>
    <scope>NUCLEOTIDE SEQUENCE [LARGE SCALE GENOMIC DNA]</scope>
</reference>
<dbReference type="Proteomes" id="UP001497482">
    <property type="component" value="Chromosome 9"/>
</dbReference>
<evidence type="ECO:0000313" key="3">
    <source>
        <dbReference type="Proteomes" id="UP001497482"/>
    </source>
</evidence>
<proteinExistence type="inferred from homology"/>
<dbReference type="AlphaFoldDB" id="A0AAV2MQD0"/>
<comment type="similarity">
    <text evidence="1">Belongs to the calycin superfamily. Fatty-acid binding protein (FABP) family.</text>
</comment>
<keyword evidence="3" id="KW-1185">Reference proteome</keyword>